<protein>
    <submittedName>
        <fullName evidence="4">Uncharacterized protein</fullName>
    </submittedName>
</protein>
<evidence type="ECO:0000313" key="4">
    <source>
        <dbReference type="EMBL" id="CAD7233435.1"/>
    </source>
</evidence>
<dbReference type="PROSITE" id="PS50297">
    <property type="entry name" value="ANK_REP_REGION"/>
    <property type="match status" value="2"/>
</dbReference>
<keyword evidence="2" id="KW-0040">ANK repeat</keyword>
<reference evidence="4" key="1">
    <citation type="submission" date="2020-11" db="EMBL/GenBank/DDBJ databases">
        <authorList>
            <person name="Tran Van P."/>
        </authorList>
    </citation>
    <scope>NUCLEOTIDE SEQUENCE</scope>
</reference>
<organism evidence="4">
    <name type="scientific">Cyprideis torosa</name>
    <dbReference type="NCBI Taxonomy" id="163714"/>
    <lineage>
        <taxon>Eukaryota</taxon>
        <taxon>Metazoa</taxon>
        <taxon>Ecdysozoa</taxon>
        <taxon>Arthropoda</taxon>
        <taxon>Crustacea</taxon>
        <taxon>Oligostraca</taxon>
        <taxon>Ostracoda</taxon>
        <taxon>Podocopa</taxon>
        <taxon>Podocopida</taxon>
        <taxon>Cytherocopina</taxon>
        <taxon>Cytheroidea</taxon>
        <taxon>Cytherideidae</taxon>
        <taxon>Cyprideis</taxon>
    </lineage>
</organism>
<dbReference type="OrthoDB" id="6332692at2759"/>
<name>A0A7R8WKI7_9CRUS</name>
<feature type="compositionally biased region" description="Polar residues" evidence="3">
    <location>
        <begin position="152"/>
        <end position="170"/>
    </location>
</feature>
<dbReference type="Pfam" id="PF12796">
    <property type="entry name" value="Ank_2"/>
    <property type="match status" value="1"/>
</dbReference>
<evidence type="ECO:0000256" key="2">
    <source>
        <dbReference type="ARBA" id="ARBA00023043"/>
    </source>
</evidence>
<gene>
    <name evidence="4" type="ORF">CTOB1V02_LOCUS11257</name>
</gene>
<proteinExistence type="predicted"/>
<accession>A0A7R8WKI7</accession>
<dbReference type="Gene3D" id="1.25.40.20">
    <property type="entry name" value="Ankyrin repeat-containing domain"/>
    <property type="match status" value="1"/>
</dbReference>
<keyword evidence="1" id="KW-0677">Repeat</keyword>
<feature type="region of interest" description="Disordered" evidence="3">
    <location>
        <begin position="144"/>
        <end position="170"/>
    </location>
</feature>
<dbReference type="EMBL" id="OB666255">
    <property type="protein sequence ID" value="CAD7233435.1"/>
    <property type="molecule type" value="Genomic_DNA"/>
</dbReference>
<evidence type="ECO:0000256" key="3">
    <source>
        <dbReference type="SAM" id="MobiDB-lite"/>
    </source>
</evidence>
<dbReference type="InterPro" id="IPR036770">
    <property type="entry name" value="Ankyrin_rpt-contain_sf"/>
</dbReference>
<evidence type="ECO:0000256" key="1">
    <source>
        <dbReference type="ARBA" id="ARBA00022737"/>
    </source>
</evidence>
<dbReference type="InterPro" id="IPR002110">
    <property type="entry name" value="Ankyrin_rpt"/>
</dbReference>
<dbReference type="PROSITE" id="PS50088">
    <property type="entry name" value="ANK_REPEAT"/>
    <property type="match status" value="2"/>
</dbReference>
<dbReference type="SUPFAM" id="SSF48403">
    <property type="entry name" value="Ankyrin repeat"/>
    <property type="match status" value="1"/>
</dbReference>
<dbReference type="SMART" id="SM00248">
    <property type="entry name" value="ANK"/>
    <property type="match status" value="3"/>
</dbReference>
<dbReference type="PANTHER" id="PTHR24171:SF9">
    <property type="entry name" value="ANKYRIN REPEAT DOMAIN-CONTAINING PROTEIN 39"/>
    <property type="match status" value="1"/>
</dbReference>
<dbReference type="PANTHER" id="PTHR24171">
    <property type="entry name" value="ANKYRIN REPEAT DOMAIN-CONTAINING PROTEIN 39-RELATED"/>
    <property type="match status" value="1"/>
</dbReference>
<sequence length="197" mass="22064">MLNNARLYIWLRRKATRKLLLPSSTEVDAREVNQHTPLHLASLTGQQNIVLALLDRGAQVDARDNNRQTPLHFAVEYGHKEVALLLIDRGASVEALDCQQRTPVQLASDKGHKSLALLLADRASVRDAKRSALLFQRFSHPVANPVNDPSGPVTTKNSQQVPSHYASQQQNQDVTLVQVDHDVTVKYLLDYLRKRAP</sequence>
<dbReference type="AlphaFoldDB" id="A0A7R8WKI7"/>